<gene>
    <name evidence="2" type="ORF">VV02_17665</name>
</gene>
<feature type="region of interest" description="Disordered" evidence="1">
    <location>
        <begin position="1"/>
        <end position="20"/>
    </location>
</feature>
<dbReference type="AlphaFoldDB" id="A0A0K1JKM3"/>
<reference evidence="2 3" key="1">
    <citation type="submission" date="2015-03" db="EMBL/GenBank/DDBJ databases">
        <title>Luteipulveratus halotolerans sp. nov., a novel actinobacterium (Dermacoccaceae) from Sarawak, Malaysia.</title>
        <authorList>
            <person name="Juboi H."/>
            <person name="Basik A."/>
            <person name="Shamsul S.S."/>
            <person name="Arnold P."/>
            <person name="Schmitt E.K."/>
            <person name="Sanglier J.-J."/>
            <person name="Yeo T."/>
        </authorList>
    </citation>
    <scope>NUCLEOTIDE SEQUENCE [LARGE SCALE GENOMIC DNA]</scope>
    <source>
        <strain evidence="2 3">MN07-A0370</strain>
    </source>
</reference>
<dbReference type="RefSeq" id="WP_052593574.1">
    <property type="nucleotide sequence ID" value="NZ_CP011112.1"/>
</dbReference>
<keyword evidence="3" id="KW-1185">Reference proteome</keyword>
<dbReference type="STRING" id="571913.VV02_17665"/>
<proteinExistence type="predicted"/>
<organism evidence="2 3">
    <name type="scientific">Luteipulveratus mongoliensis</name>
    <dbReference type="NCBI Taxonomy" id="571913"/>
    <lineage>
        <taxon>Bacteria</taxon>
        <taxon>Bacillati</taxon>
        <taxon>Actinomycetota</taxon>
        <taxon>Actinomycetes</taxon>
        <taxon>Micrococcales</taxon>
        <taxon>Dermacoccaceae</taxon>
        <taxon>Luteipulveratus</taxon>
    </lineage>
</organism>
<name>A0A0K1JKM3_9MICO</name>
<feature type="compositionally biased region" description="Basic and acidic residues" evidence="1">
    <location>
        <begin position="1"/>
        <end position="15"/>
    </location>
</feature>
<evidence type="ECO:0000313" key="3">
    <source>
        <dbReference type="Proteomes" id="UP000066480"/>
    </source>
</evidence>
<sequence length="120" mass="13195">MAIWNRNKEEPRAEAGGEPLAPSALLELADQLGRECAAEVERLGGDPEQVMATVMFDDVQRVTRVQLTSDGQPMMSGKKFVQALNETAAPLVNQPRDRRLETVDATVADGQLKTQIAYRD</sequence>
<dbReference type="OrthoDB" id="5147531at2"/>
<evidence type="ECO:0000256" key="1">
    <source>
        <dbReference type="SAM" id="MobiDB-lite"/>
    </source>
</evidence>
<evidence type="ECO:0000313" key="2">
    <source>
        <dbReference type="EMBL" id="AKU17251.1"/>
    </source>
</evidence>
<protein>
    <submittedName>
        <fullName evidence="2">Uncharacterized protein</fullName>
    </submittedName>
</protein>
<accession>A0A0K1JKM3</accession>
<dbReference type="KEGG" id="lmoi:VV02_17665"/>
<dbReference type="Proteomes" id="UP000066480">
    <property type="component" value="Chromosome"/>
</dbReference>
<dbReference type="EMBL" id="CP011112">
    <property type="protein sequence ID" value="AKU17251.1"/>
    <property type="molecule type" value="Genomic_DNA"/>
</dbReference>